<accession>A0A2D2DGF1</accession>
<dbReference type="Proteomes" id="UP000229897">
    <property type="component" value="Chromosome"/>
</dbReference>
<dbReference type="CDD" id="cd00156">
    <property type="entry name" value="REC"/>
    <property type="match status" value="1"/>
</dbReference>
<dbReference type="PROSITE" id="PS50110">
    <property type="entry name" value="RESPONSE_REGULATORY"/>
    <property type="match status" value="1"/>
</dbReference>
<reference evidence="4" key="1">
    <citation type="submission" date="2017-10" db="EMBL/GenBank/DDBJ databases">
        <title>Massilia psychrophilum sp. nov., a novel purple-pigmented bacterium isolated from Tianshan glacier, Xinjiang Municipality, China.</title>
        <authorList>
            <person name="Wang H."/>
        </authorList>
    </citation>
    <scope>NUCLEOTIDE SEQUENCE [LARGE SCALE GENOMIC DNA]</scope>
    <source>
        <strain evidence="4">B2</strain>
    </source>
</reference>
<evidence type="ECO:0000313" key="4">
    <source>
        <dbReference type="EMBL" id="ATQ74057.1"/>
    </source>
</evidence>
<name>A0A2D2DGF1_9BURK</name>
<evidence type="ECO:0000259" key="2">
    <source>
        <dbReference type="PROSITE" id="PS50110"/>
    </source>
</evidence>
<dbReference type="PROSITE" id="PS51832">
    <property type="entry name" value="HD_GYP"/>
    <property type="match status" value="1"/>
</dbReference>
<evidence type="ECO:0000256" key="1">
    <source>
        <dbReference type="PROSITE-ProRule" id="PRU00169"/>
    </source>
</evidence>
<gene>
    <name evidence="4" type="ORF">CR152_05630</name>
</gene>
<feature type="modified residue" description="4-aspartylphosphate" evidence="1">
    <location>
        <position position="70"/>
    </location>
</feature>
<dbReference type="SMART" id="SM00448">
    <property type="entry name" value="REC"/>
    <property type="match status" value="1"/>
</dbReference>
<organism evidence="4 5">
    <name type="scientific">Massilia violaceinigra</name>
    <dbReference type="NCBI Taxonomy" id="2045208"/>
    <lineage>
        <taxon>Bacteria</taxon>
        <taxon>Pseudomonadati</taxon>
        <taxon>Pseudomonadota</taxon>
        <taxon>Betaproteobacteria</taxon>
        <taxon>Burkholderiales</taxon>
        <taxon>Oxalobacteraceae</taxon>
        <taxon>Telluria group</taxon>
        <taxon>Massilia</taxon>
    </lineage>
</organism>
<keyword evidence="1" id="KW-0597">Phosphoprotein</keyword>
<keyword evidence="5" id="KW-1185">Reference proteome</keyword>
<evidence type="ECO:0000313" key="5">
    <source>
        <dbReference type="Proteomes" id="UP000229897"/>
    </source>
</evidence>
<evidence type="ECO:0008006" key="6">
    <source>
        <dbReference type="Google" id="ProtNLM"/>
    </source>
</evidence>
<dbReference type="InterPro" id="IPR011006">
    <property type="entry name" value="CheY-like_superfamily"/>
</dbReference>
<dbReference type="InterPro" id="IPR001789">
    <property type="entry name" value="Sig_transdc_resp-reg_receiver"/>
</dbReference>
<dbReference type="InterPro" id="IPR052020">
    <property type="entry name" value="Cyclic_di-GMP/3'3'-cGAMP_PDE"/>
</dbReference>
<dbReference type="Gene3D" id="3.40.50.2300">
    <property type="match status" value="1"/>
</dbReference>
<dbReference type="InterPro" id="IPR021800">
    <property type="entry name" value="DUF3369"/>
</dbReference>
<dbReference type="Pfam" id="PF13487">
    <property type="entry name" value="HD_5"/>
    <property type="match status" value="1"/>
</dbReference>
<dbReference type="InterPro" id="IPR037522">
    <property type="entry name" value="HD_GYP_dom"/>
</dbReference>
<dbReference type="OrthoDB" id="9787688at2"/>
<sequence length="501" mass="55692">MSFLSSATPKLAPWKVLLVDDEPDIHDITKLTLSRFRLDGRALTFLHAYTGLEAKEVLARESDIALVFLDVVMEHDDSGLEVARWMREDLGNHFTRIVLRTGQPGQAPEERVIVNYDINDYKEKTELDRTKLFTTTFAALRAYRDIMKVEDARLLQANYREGLERVIAASSHIFQQRNLKDFASGLLQQVVALLRLEKSMLLRLSGASVITGTSEYEILAQIGDIGDAMLGPELMAQLDDAHSNRISRLHGDTYVGYFPNSSGKASLLVLKGVEEIADIDAQLLEVFCSGVAIAFDNILLTQEITDTQAELIMRLGDVVESRSNEAGNHVRRMSQVCHMLAQASGMPEDETAVLMHAAPMHDIGKIATPDAVLLKPGKLTPEEWEIMKQHPTVGLSILDGSSRPILKAAAVIAHQHHEKFDGSGYPQGLMGPDIHVYARIVAVADVFDALSHKRCYKEAWPLDEVVAHLREVSGQHLDPVFVELLIANIDAAVDINRRWPD</sequence>
<dbReference type="SUPFAM" id="SSF52172">
    <property type="entry name" value="CheY-like"/>
    <property type="match status" value="1"/>
</dbReference>
<dbReference type="SMART" id="SM00471">
    <property type="entry name" value="HDc"/>
    <property type="match status" value="1"/>
</dbReference>
<feature type="domain" description="Response regulatory" evidence="2">
    <location>
        <begin position="15"/>
        <end position="139"/>
    </location>
</feature>
<feature type="domain" description="HD-GYP" evidence="3">
    <location>
        <begin position="304"/>
        <end position="501"/>
    </location>
</feature>
<dbReference type="Pfam" id="PF11849">
    <property type="entry name" value="DUF3369"/>
    <property type="match status" value="1"/>
</dbReference>
<dbReference type="EMBL" id="CP024608">
    <property type="protein sequence ID" value="ATQ74057.1"/>
    <property type="molecule type" value="Genomic_DNA"/>
</dbReference>
<proteinExistence type="predicted"/>
<dbReference type="GO" id="GO:0008081">
    <property type="term" value="F:phosphoric diester hydrolase activity"/>
    <property type="evidence" value="ECO:0007669"/>
    <property type="project" value="UniProtKB-ARBA"/>
</dbReference>
<dbReference type="CDD" id="cd00077">
    <property type="entry name" value="HDc"/>
    <property type="match status" value="1"/>
</dbReference>
<protein>
    <recommendedName>
        <fullName evidence="6">Histidine kinase</fullName>
    </recommendedName>
</protein>
<dbReference type="InterPro" id="IPR003607">
    <property type="entry name" value="HD/PDEase_dom"/>
</dbReference>
<dbReference type="KEGG" id="mass:CR152_05630"/>
<dbReference type="RefSeq" id="WP_099874044.1">
    <property type="nucleotide sequence ID" value="NZ_CP024608.1"/>
</dbReference>
<evidence type="ECO:0000259" key="3">
    <source>
        <dbReference type="PROSITE" id="PS51832"/>
    </source>
</evidence>
<dbReference type="Gene3D" id="1.10.3210.10">
    <property type="entry name" value="Hypothetical protein af1432"/>
    <property type="match status" value="1"/>
</dbReference>
<dbReference type="SUPFAM" id="SSF109604">
    <property type="entry name" value="HD-domain/PDEase-like"/>
    <property type="match status" value="1"/>
</dbReference>
<dbReference type="PANTHER" id="PTHR45228:SF9">
    <property type="entry name" value="3'3'-CGAMP-SPECIFIC PHOSPHODIESTERASE 2"/>
    <property type="match status" value="1"/>
</dbReference>
<dbReference type="AlphaFoldDB" id="A0A2D2DGF1"/>
<dbReference type="PANTHER" id="PTHR45228">
    <property type="entry name" value="CYCLIC DI-GMP PHOSPHODIESTERASE TM_0186-RELATED"/>
    <property type="match status" value="1"/>
</dbReference>
<dbReference type="GO" id="GO:0000160">
    <property type="term" value="P:phosphorelay signal transduction system"/>
    <property type="evidence" value="ECO:0007669"/>
    <property type="project" value="InterPro"/>
</dbReference>